<reference evidence="4" key="3">
    <citation type="submission" date="2018-07" db="EMBL/GenBank/DDBJ databases">
        <title>WGS assembly of Glycine max.</title>
        <authorList>
            <person name="Schmutz J."/>
            <person name="Cannon S."/>
            <person name="Schlueter J."/>
            <person name="Ma J."/>
            <person name="Mitros T."/>
            <person name="Nelson W."/>
            <person name="Hyten D."/>
            <person name="Song Q."/>
            <person name="Thelen J."/>
            <person name="Cheng J."/>
            <person name="Xu D."/>
            <person name="Hellsten U."/>
            <person name="May G."/>
            <person name="Yu Y."/>
            <person name="Sakurai T."/>
            <person name="Umezawa T."/>
            <person name="Bhattacharyya M."/>
            <person name="Sandhu D."/>
            <person name="Valliyodan B."/>
            <person name="Lindquist E."/>
            <person name="Peto M."/>
            <person name="Grant D."/>
            <person name="Shu S."/>
            <person name="Goodstein D."/>
            <person name="Barry K."/>
            <person name="Futrell-Griggs M."/>
            <person name="Abernathy B."/>
            <person name="Du J."/>
            <person name="Tian Z."/>
            <person name="Zhu L."/>
            <person name="Gill N."/>
            <person name="Joshi T."/>
            <person name="Libault M."/>
            <person name="Sethuraman A."/>
            <person name="Zhang X."/>
            <person name="Shinozaki K."/>
            <person name="Nguyen H."/>
            <person name="Wing R."/>
            <person name="Cregan P."/>
            <person name="Specht J."/>
            <person name="Grimwood J."/>
            <person name="Rokhsar D."/>
            <person name="Stacey G."/>
            <person name="Shoemaker R."/>
            <person name="Jackson S."/>
        </authorList>
    </citation>
    <scope>NUCLEOTIDE SEQUENCE</scope>
    <source>
        <tissue evidence="4">Callus</tissue>
    </source>
</reference>
<dbReference type="Proteomes" id="UP000008827">
    <property type="component" value="Chromosome 7"/>
</dbReference>
<dbReference type="SMR" id="K7L0D8"/>
<dbReference type="eggNOG" id="KOG0654">
    <property type="taxonomic scope" value="Eukaryota"/>
</dbReference>
<evidence type="ECO:0000256" key="1">
    <source>
        <dbReference type="ARBA" id="ARBA00011177"/>
    </source>
</evidence>
<sequence>MNSRTLQTELQRKPLTNYMEKLQKDINPSMRRILVDWLVECDDYKVKQEQIPLLTSHVPPSSTAH</sequence>
<dbReference type="InParanoid" id="K7L0D8"/>
<accession>K7L0D8</accession>
<dbReference type="PaxDb" id="3847-GLYMA07G08870.1"/>
<gene>
    <name evidence="4" type="ORF">GLYMA_07G081100</name>
</gene>
<evidence type="ECO:0000313" key="5">
    <source>
        <dbReference type="EnsemblPlants" id="KRH48302"/>
    </source>
</evidence>
<protein>
    <recommendedName>
        <fullName evidence="2">B-like cyclin</fullName>
    </recommendedName>
</protein>
<dbReference type="EMBL" id="CM000840">
    <property type="protein sequence ID" value="KRH48302.1"/>
    <property type="molecule type" value="Genomic_DNA"/>
</dbReference>
<feature type="domain" description="Cyclin N-terminal" evidence="3">
    <location>
        <begin position="6"/>
        <end position="52"/>
    </location>
</feature>
<dbReference type="Gramene" id="KRH48302">
    <property type="protein sequence ID" value="KRH48302"/>
    <property type="gene ID" value="GLYMA_07G081100"/>
</dbReference>
<dbReference type="SUPFAM" id="SSF47954">
    <property type="entry name" value="Cyclin-like"/>
    <property type="match status" value="1"/>
</dbReference>
<dbReference type="HOGENOM" id="CLU_2854175_0_0_1"/>
<dbReference type="InterPro" id="IPR006671">
    <property type="entry name" value="Cyclin_N"/>
</dbReference>
<name>K7L0D8_SOYBN</name>
<dbReference type="AlphaFoldDB" id="K7L0D8"/>
<proteinExistence type="predicted"/>
<reference evidence="4 5" key="1">
    <citation type="journal article" date="2010" name="Nature">
        <title>Genome sequence of the palaeopolyploid soybean.</title>
        <authorList>
            <person name="Schmutz J."/>
            <person name="Cannon S.B."/>
            <person name="Schlueter J."/>
            <person name="Ma J."/>
            <person name="Mitros T."/>
            <person name="Nelson W."/>
            <person name="Hyten D.L."/>
            <person name="Song Q."/>
            <person name="Thelen J.J."/>
            <person name="Cheng J."/>
            <person name="Xu D."/>
            <person name="Hellsten U."/>
            <person name="May G.D."/>
            <person name="Yu Y."/>
            <person name="Sakurai T."/>
            <person name="Umezawa T."/>
            <person name="Bhattacharyya M.K."/>
            <person name="Sandhu D."/>
            <person name="Valliyodan B."/>
            <person name="Lindquist E."/>
            <person name="Peto M."/>
            <person name="Grant D."/>
            <person name="Shu S."/>
            <person name="Goodstein D."/>
            <person name="Barry K."/>
            <person name="Futrell-Griggs M."/>
            <person name="Abernathy B."/>
            <person name="Du J."/>
            <person name="Tian Z."/>
            <person name="Zhu L."/>
            <person name="Gill N."/>
            <person name="Joshi T."/>
            <person name="Libault M."/>
            <person name="Sethuraman A."/>
            <person name="Zhang X.-C."/>
            <person name="Shinozaki K."/>
            <person name="Nguyen H.T."/>
            <person name="Wing R.A."/>
            <person name="Cregan P."/>
            <person name="Specht J."/>
            <person name="Grimwood J."/>
            <person name="Rokhsar D."/>
            <person name="Stacey G."/>
            <person name="Shoemaker R.C."/>
            <person name="Jackson S.A."/>
        </authorList>
    </citation>
    <scope>NUCLEOTIDE SEQUENCE [LARGE SCALE GENOMIC DNA]</scope>
    <source>
        <strain evidence="5">cv. Williams 82</strain>
        <tissue evidence="4">Callus</tissue>
    </source>
</reference>
<evidence type="ECO:0000256" key="2">
    <source>
        <dbReference type="ARBA" id="ARBA00032263"/>
    </source>
</evidence>
<dbReference type="OrthoDB" id="5590282at2759"/>
<evidence type="ECO:0000313" key="6">
    <source>
        <dbReference type="Proteomes" id="UP000008827"/>
    </source>
</evidence>
<organism evidence="5">
    <name type="scientific">Glycine max</name>
    <name type="common">Soybean</name>
    <name type="synonym">Glycine hispida</name>
    <dbReference type="NCBI Taxonomy" id="3847"/>
    <lineage>
        <taxon>Eukaryota</taxon>
        <taxon>Viridiplantae</taxon>
        <taxon>Streptophyta</taxon>
        <taxon>Embryophyta</taxon>
        <taxon>Tracheophyta</taxon>
        <taxon>Spermatophyta</taxon>
        <taxon>Magnoliopsida</taxon>
        <taxon>eudicotyledons</taxon>
        <taxon>Gunneridae</taxon>
        <taxon>Pentapetalae</taxon>
        <taxon>rosids</taxon>
        <taxon>fabids</taxon>
        <taxon>Fabales</taxon>
        <taxon>Fabaceae</taxon>
        <taxon>Papilionoideae</taxon>
        <taxon>50 kb inversion clade</taxon>
        <taxon>NPAAA clade</taxon>
        <taxon>indigoferoid/millettioid clade</taxon>
        <taxon>Phaseoleae</taxon>
        <taxon>Glycine</taxon>
        <taxon>Glycine subgen. Soja</taxon>
    </lineage>
</organism>
<dbReference type="InterPro" id="IPR036915">
    <property type="entry name" value="Cyclin-like_sf"/>
</dbReference>
<reference evidence="5" key="2">
    <citation type="submission" date="2018-02" db="UniProtKB">
        <authorList>
            <consortium name="EnsemblPlants"/>
        </authorList>
    </citation>
    <scope>IDENTIFICATION</scope>
    <source>
        <strain evidence="5">Williams 82</strain>
    </source>
</reference>
<evidence type="ECO:0000313" key="4">
    <source>
        <dbReference type="EMBL" id="KRH48302.1"/>
    </source>
</evidence>
<comment type="subunit">
    <text evidence="1">Interacts with the CDC2 protein kinase to form a serine/threonine kinase holoenzyme complex also known as maturation promoting factor (MPF). The cyclin subunit imparts substrate specificity to the complex.</text>
</comment>
<dbReference type="Gene3D" id="1.10.472.10">
    <property type="entry name" value="Cyclin-like"/>
    <property type="match status" value="2"/>
</dbReference>
<dbReference type="Pfam" id="PF00134">
    <property type="entry name" value="Cyclin_N"/>
    <property type="match status" value="1"/>
</dbReference>
<dbReference type="EnsemblPlants" id="KRH48302">
    <property type="protein sequence ID" value="KRH48302"/>
    <property type="gene ID" value="GLYMA_07G081100"/>
</dbReference>
<keyword evidence="6" id="KW-1185">Reference proteome</keyword>
<evidence type="ECO:0000259" key="3">
    <source>
        <dbReference type="Pfam" id="PF00134"/>
    </source>
</evidence>
<dbReference type="STRING" id="3847.K7L0D8"/>